<keyword evidence="2" id="KW-1185">Reference proteome</keyword>
<evidence type="ECO:0000313" key="2">
    <source>
        <dbReference type="Proteomes" id="UP000694844"/>
    </source>
</evidence>
<organism evidence="2 3">
    <name type="scientific">Crassostrea virginica</name>
    <name type="common">Eastern oyster</name>
    <dbReference type="NCBI Taxonomy" id="6565"/>
    <lineage>
        <taxon>Eukaryota</taxon>
        <taxon>Metazoa</taxon>
        <taxon>Spiralia</taxon>
        <taxon>Lophotrochozoa</taxon>
        <taxon>Mollusca</taxon>
        <taxon>Bivalvia</taxon>
        <taxon>Autobranchia</taxon>
        <taxon>Pteriomorphia</taxon>
        <taxon>Ostreida</taxon>
        <taxon>Ostreoidea</taxon>
        <taxon>Ostreidae</taxon>
        <taxon>Crassostrea</taxon>
    </lineage>
</organism>
<feature type="transmembrane region" description="Helical" evidence="1">
    <location>
        <begin position="66"/>
        <end position="84"/>
    </location>
</feature>
<feature type="transmembrane region" description="Helical" evidence="1">
    <location>
        <begin position="121"/>
        <end position="145"/>
    </location>
</feature>
<reference evidence="3" key="1">
    <citation type="submission" date="2025-08" db="UniProtKB">
        <authorList>
            <consortium name="RefSeq"/>
        </authorList>
    </citation>
    <scope>IDENTIFICATION</scope>
    <source>
        <tissue evidence="3">Whole sample</tissue>
    </source>
</reference>
<dbReference type="OrthoDB" id="10054007at2759"/>
<dbReference type="AlphaFoldDB" id="A0A8B8EAS0"/>
<feature type="transmembrane region" description="Helical" evidence="1">
    <location>
        <begin position="96"/>
        <end position="115"/>
    </location>
</feature>
<proteinExistence type="predicted"/>
<sequence>MSVIYDYLRAALVIVAFIAGKQNKKSAWSFDLLLTAWFGMGCYLFPKIVVAKIFGTTFNAALNLGVQNVGASFLSVAAFNYMCLKSRDETVIGSIALSKAMGFLPLLVSTLYTFIKNEKSVTHSGFCLLLTIFSAVWLMNVIVLMETRPVIGRREQKGVVSIVFRVLFLVLLLQGLGGLAFPSSIASFHNIKSTVPMTFLIQSVAAVLISKIFILWYAPCFIKREDRRNVFVSLLLFVVLFQLAIVNYCYQKKEGAMATVQHVAPTLLMMALPSVGCYLLSREDPLYTNTHYTRSKSN</sequence>
<name>A0A8B8EAS0_CRAVI</name>
<keyword evidence="1" id="KW-0812">Transmembrane</keyword>
<accession>A0A8B8EAS0</accession>
<dbReference type="GeneID" id="111133024"/>
<gene>
    <name evidence="3" type="primary">LOC111133024</name>
</gene>
<evidence type="ECO:0000256" key="1">
    <source>
        <dbReference type="SAM" id="Phobius"/>
    </source>
</evidence>
<keyword evidence="1" id="KW-0472">Membrane</keyword>
<feature type="transmembrane region" description="Helical" evidence="1">
    <location>
        <begin position="197"/>
        <end position="218"/>
    </location>
</feature>
<dbReference type="KEGG" id="cvn:111133024"/>
<feature type="transmembrane region" description="Helical" evidence="1">
    <location>
        <begin position="27"/>
        <end position="46"/>
    </location>
</feature>
<evidence type="ECO:0000313" key="3">
    <source>
        <dbReference type="RefSeq" id="XP_022336769.1"/>
    </source>
</evidence>
<feature type="transmembrane region" description="Helical" evidence="1">
    <location>
        <begin position="166"/>
        <end position="185"/>
    </location>
</feature>
<feature type="transmembrane region" description="Helical" evidence="1">
    <location>
        <begin position="230"/>
        <end position="250"/>
    </location>
</feature>
<feature type="transmembrane region" description="Helical" evidence="1">
    <location>
        <begin position="262"/>
        <end position="281"/>
    </location>
</feature>
<dbReference type="RefSeq" id="XP_022336769.1">
    <property type="nucleotide sequence ID" value="XM_022481061.1"/>
</dbReference>
<protein>
    <submittedName>
        <fullName evidence="3">Uncharacterized protein LOC111133024</fullName>
    </submittedName>
</protein>
<dbReference type="Proteomes" id="UP000694844">
    <property type="component" value="Chromosome 5"/>
</dbReference>
<keyword evidence="1" id="KW-1133">Transmembrane helix</keyword>